<evidence type="ECO:0000256" key="4">
    <source>
        <dbReference type="ARBA" id="ARBA00022833"/>
    </source>
</evidence>
<sequence>GLDTNTKAGIQDPQHGLPDENAIQFHTASHYTFFSGRPKWNKRRLKYAFNRNVNETSKPPLENALKAWASATPFKFIRVDNLNLADIRISFMRGYHGDGHPFGGTDAGLAHTFEPPDGRVHFDAGQNWSSSGQRDAYDIQTVGLHEFGHALGLGHTRNEKAVMFAKIDPGERKSLHEDDINGIKALYNIK</sequence>
<feature type="binding site" evidence="6">
    <location>
        <position position="86"/>
    </location>
    <ligand>
        <name>Ca(2+)</name>
        <dbReference type="ChEBI" id="CHEBI:29108"/>
        <label>2</label>
    </ligand>
</feature>
<keyword evidence="9" id="KW-1185">Reference proteome</keyword>
<organism evidence="8 9">
    <name type="scientific">Erythranthe guttata</name>
    <name type="common">Yellow monkey flower</name>
    <name type="synonym">Mimulus guttatus</name>
    <dbReference type="NCBI Taxonomy" id="4155"/>
    <lineage>
        <taxon>Eukaryota</taxon>
        <taxon>Viridiplantae</taxon>
        <taxon>Streptophyta</taxon>
        <taxon>Embryophyta</taxon>
        <taxon>Tracheophyta</taxon>
        <taxon>Spermatophyta</taxon>
        <taxon>Magnoliopsida</taxon>
        <taxon>eudicotyledons</taxon>
        <taxon>Gunneridae</taxon>
        <taxon>Pentapetalae</taxon>
        <taxon>asterids</taxon>
        <taxon>lamiids</taxon>
        <taxon>Lamiales</taxon>
        <taxon>Phrymaceae</taxon>
        <taxon>Erythranthe</taxon>
    </lineage>
</organism>
<dbReference type="GO" id="GO:0004222">
    <property type="term" value="F:metalloendopeptidase activity"/>
    <property type="evidence" value="ECO:0000318"/>
    <property type="project" value="GO_Central"/>
</dbReference>
<evidence type="ECO:0000256" key="5">
    <source>
        <dbReference type="PIRSR" id="PIRSR621190-1"/>
    </source>
</evidence>
<feature type="binding site" evidence="6">
    <location>
        <position position="145"/>
    </location>
    <ligand>
        <name>Zn(2+)</name>
        <dbReference type="ChEBI" id="CHEBI:29105"/>
        <label>2</label>
        <note>catalytic</note>
    </ligand>
</feature>
<dbReference type="PRINTS" id="PR00138">
    <property type="entry name" value="MATRIXIN"/>
</dbReference>
<dbReference type="Proteomes" id="UP000030748">
    <property type="component" value="Unassembled WGS sequence"/>
</dbReference>
<dbReference type="Pfam" id="PF00413">
    <property type="entry name" value="Peptidase_M10"/>
    <property type="match status" value="1"/>
</dbReference>
<feature type="binding site" evidence="6">
    <location>
        <position position="155"/>
    </location>
    <ligand>
        <name>Zn(2+)</name>
        <dbReference type="ChEBI" id="CHEBI:29105"/>
        <label>2</label>
        <note>catalytic</note>
    </ligand>
</feature>
<dbReference type="GO" id="GO:0030198">
    <property type="term" value="P:extracellular matrix organization"/>
    <property type="evidence" value="ECO:0000318"/>
    <property type="project" value="GO_Central"/>
</dbReference>
<dbReference type="InterPro" id="IPR006026">
    <property type="entry name" value="Peptidase_Metallo"/>
</dbReference>
<evidence type="ECO:0000313" key="9">
    <source>
        <dbReference type="Proteomes" id="UP000030748"/>
    </source>
</evidence>
<feature type="domain" description="Peptidase metallopeptidase" evidence="7">
    <location>
        <begin position="36"/>
        <end position="189"/>
    </location>
</feature>
<evidence type="ECO:0000256" key="3">
    <source>
        <dbReference type="ARBA" id="ARBA00022801"/>
    </source>
</evidence>
<keyword evidence="3" id="KW-0378">Hydrolase</keyword>
<dbReference type="eggNOG" id="KOG1565">
    <property type="taxonomic scope" value="Eukaryota"/>
</dbReference>
<evidence type="ECO:0000256" key="6">
    <source>
        <dbReference type="PIRSR" id="PIRSR621190-2"/>
    </source>
</evidence>
<feature type="binding site" evidence="6">
    <location>
        <position position="149"/>
    </location>
    <ligand>
        <name>Zn(2+)</name>
        <dbReference type="ChEBI" id="CHEBI:29105"/>
        <label>2</label>
        <note>catalytic</note>
    </ligand>
</feature>
<feature type="binding site" evidence="6">
    <location>
        <position position="98"/>
    </location>
    <ligand>
        <name>Zn(2+)</name>
        <dbReference type="ChEBI" id="CHEBI:29105"/>
        <label>1</label>
    </ligand>
</feature>
<evidence type="ECO:0000259" key="7">
    <source>
        <dbReference type="SMART" id="SM00235"/>
    </source>
</evidence>
<dbReference type="EMBL" id="KI631213">
    <property type="protein sequence ID" value="EYU29523.1"/>
    <property type="molecule type" value="Genomic_DNA"/>
</dbReference>
<feature type="binding site" evidence="6">
    <location>
        <position position="111"/>
    </location>
    <ligand>
        <name>Zn(2+)</name>
        <dbReference type="ChEBI" id="CHEBI:29105"/>
        <label>1</label>
    </ligand>
</feature>
<dbReference type="GO" id="GO:0008270">
    <property type="term" value="F:zinc ion binding"/>
    <property type="evidence" value="ECO:0007669"/>
    <property type="project" value="InterPro"/>
</dbReference>
<reference evidence="8 9" key="1">
    <citation type="journal article" date="2013" name="Proc. Natl. Acad. Sci. U.S.A.">
        <title>Fine-scale variation in meiotic recombination in Mimulus inferred from population shotgun sequencing.</title>
        <authorList>
            <person name="Hellsten U."/>
            <person name="Wright K.M."/>
            <person name="Jenkins J."/>
            <person name="Shu S."/>
            <person name="Yuan Y."/>
            <person name="Wessler S.R."/>
            <person name="Schmutz J."/>
            <person name="Willis J.H."/>
            <person name="Rokhsar D.S."/>
        </authorList>
    </citation>
    <scope>NUCLEOTIDE SEQUENCE [LARGE SCALE GENOMIC DNA]</scope>
    <source>
        <strain evidence="9">cv. DUN x IM62</strain>
    </source>
</reference>
<keyword evidence="2 6" id="KW-0479">Metal-binding</keyword>
<accession>A0A022QQH8</accession>
<feature type="binding site" evidence="6">
    <location>
        <position position="123"/>
    </location>
    <ligand>
        <name>Ca(2+)</name>
        <dbReference type="ChEBI" id="CHEBI:29108"/>
        <label>3</label>
    </ligand>
</feature>
<feature type="active site" evidence="5">
    <location>
        <position position="146"/>
    </location>
</feature>
<dbReference type="InterPro" id="IPR021190">
    <property type="entry name" value="Pept_M10A"/>
</dbReference>
<proteinExistence type="predicted"/>
<dbReference type="STRING" id="4155.A0A022QQH8"/>
<keyword evidence="1" id="KW-0645">Protease</keyword>
<protein>
    <recommendedName>
        <fullName evidence="7">Peptidase metallopeptidase domain-containing protein</fullName>
    </recommendedName>
</protein>
<feature type="binding site" evidence="6">
    <location>
        <position position="96"/>
    </location>
    <ligand>
        <name>Zn(2+)</name>
        <dbReference type="ChEBI" id="CHEBI:29105"/>
        <label>1</label>
    </ligand>
</feature>
<dbReference type="GO" id="GO:0031012">
    <property type="term" value="C:extracellular matrix"/>
    <property type="evidence" value="ECO:0007669"/>
    <property type="project" value="InterPro"/>
</dbReference>
<dbReference type="PANTHER" id="PTHR10201">
    <property type="entry name" value="MATRIX METALLOPROTEINASE"/>
    <property type="match status" value="1"/>
</dbReference>
<evidence type="ECO:0000313" key="8">
    <source>
        <dbReference type="EMBL" id="EYU29523.1"/>
    </source>
</evidence>
<dbReference type="SUPFAM" id="SSF55486">
    <property type="entry name" value="Metalloproteases ('zincins'), catalytic domain"/>
    <property type="match status" value="1"/>
</dbReference>
<dbReference type="AlphaFoldDB" id="A0A022QQH8"/>
<gene>
    <name evidence="8" type="ORF">MIMGU_mgv1a020428mg</name>
</gene>
<dbReference type="InterPro" id="IPR024079">
    <property type="entry name" value="MetalloPept_cat_dom_sf"/>
</dbReference>
<keyword evidence="4 6" id="KW-0862">Zinc</keyword>
<dbReference type="Gene3D" id="3.40.390.10">
    <property type="entry name" value="Collagenase (Catalytic Domain)"/>
    <property type="match status" value="1"/>
</dbReference>
<dbReference type="InterPro" id="IPR001818">
    <property type="entry name" value="Pept_M10_metallopeptidase"/>
</dbReference>
<comment type="cofactor">
    <cofactor evidence="6">
        <name>Ca(2+)</name>
        <dbReference type="ChEBI" id="CHEBI:29108"/>
    </cofactor>
    <text evidence="6">Can bind about 5 Ca(2+) ions per subunit.</text>
</comment>
<name>A0A022QQH8_ERYGU</name>
<feature type="binding site" evidence="6">
    <location>
        <position position="104"/>
    </location>
    <ligand>
        <name>Ca(2+)</name>
        <dbReference type="ChEBI" id="CHEBI:29108"/>
        <label>3</label>
    </ligand>
</feature>
<evidence type="ECO:0000256" key="2">
    <source>
        <dbReference type="ARBA" id="ARBA00022723"/>
    </source>
</evidence>
<dbReference type="PANTHER" id="PTHR10201:SF213">
    <property type="entry name" value="METALLOENDOPROTEINASE 2-MMP-LIKE"/>
    <property type="match status" value="1"/>
</dbReference>
<dbReference type="GO" id="GO:0030574">
    <property type="term" value="P:collagen catabolic process"/>
    <property type="evidence" value="ECO:0000318"/>
    <property type="project" value="GO_Central"/>
</dbReference>
<keyword evidence="6" id="KW-0106">Calcium</keyword>
<evidence type="ECO:0000256" key="1">
    <source>
        <dbReference type="ARBA" id="ARBA00022670"/>
    </source>
</evidence>
<dbReference type="GO" id="GO:0006508">
    <property type="term" value="P:proteolysis"/>
    <property type="evidence" value="ECO:0007669"/>
    <property type="project" value="UniProtKB-KW"/>
</dbReference>
<dbReference type="SMART" id="SM00235">
    <property type="entry name" value="ZnMc"/>
    <property type="match status" value="1"/>
</dbReference>
<feature type="binding site" evidence="6">
    <location>
        <position position="163"/>
    </location>
    <ligand>
        <name>Zn(2+)</name>
        <dbReference type="ChEBI" id="CHEBI:29105"/>
        <label>2</label>
        <note>catalytic</note>
    </ligand>
</feature>
<comment type="cofactor">
    <cofactor evidence="6">
        <name>Zn(2+)</name>
        <dbReference type="ChEBI" id="CHEBI:29105"/>
    </cofactor>
    <text evidence="6">Binds 2 Zn(2+) ions per subunit.</text>
</comment>
<feature type="non-terminal residue" evidence="8">
    <location>
        <position position="1"/>
    </location>
</feature>
<feature type="binding site" evidence="6">
    <location>
        <position position="121"/>
    </location>
    <ligand>
        <name>Zn(2+)</name>
        <dbReference type="ChEBI" id="CHEBI:29105"/>
        <label>1</label>
    </ligand>
</feature>